<dbReference type="RefSeq" id="WP_346759720.1">
    <property type="nucleotide sequence ID" value="NZ_JAUJEB010000004.1"/>
</dbReference>
<comment type="caution">
    <text evidence="4">The sequence shown here is derived from an EMBL/GenBank/DDBJ whole genome shotgun (WGS) entry which is preliminary data.</text>
</comment>
<evidence type="ECO:0000313" key="4">
    <source>
        <dbReference type="EMBL" id="MDN5214386.1"/>
    </source>
</evidence>
<name>A0ABT8LDH8_9BACT</name>
<dbReference type="PROSITE" id="PS01081">
    <property type="entry name" value="HTH_TETR_1"/>
    <property type="match status" value="1"/>
</dbReference>
<dbReference type="PANTHER" id="PTHR43479:SF11">
    <property type="entry name" value="ACREF_ENVCD OPERON REPRESSOR-RELATED"/>
    <property type="match status" value="1"/>
</dbReference>
<protein>
    <submittedName>
        <fullName evidence="4">TetR/AcrR family transcriptional regulator</fullName>
    </submittedName>
</protein>
<dbReference type="PROSITE" id="PS50977">
    <property type="entry name" value="HTH_TETR_2"/>
    <property type="match status" value="1"/>
</dbReference>
<keyword evidence="5" id="KW-1185">Reference proteome</keyword>
<evidence type="ECO:0000256" key="2">
    <source>
        <dbReference type="PROSITE-ProRule" id="PRU00335"/>
    </source>
</evidence>
<evidence type="ECO:0000259" key="3">
    <source>
        <dbReference type="PROSITE" id="PS50977"/>
    </source>
</evidence>
<proteinExistence type="predicted"/>
<dbReference type="Pfam" id="PF22604">
    <property type="entry name" value="TetR_HI_0893_C"/>
    <property type="match status" value="1"/>
</dbReference>
<evidence type="ECO:0000313" key="5">
    <source>
        <dbReference type="Proteomes" id="UP001172083"/>
    </source>
</evidence>
<sequence>MARHKSAKKQDAIMQATLHLVIEEGFHGLSMSKIAKKAGIATATIYVYFKNTGEIINLLYLNLKELISADIMKGYKDTMTTEKGFKVIWRNYFDSIRKYAREFQYLEQFANSPYITQVSKEEGRKQFKPFLDFFDQAMAHGDIKKMSQGLVLALFIAPMSSLAKNINSGQSQIDETAIELAMHSTWLAMKK</sequence>
<dbReference type="PANTHER" id="PTHR43479">
    <property type="entry name" value="ACREF/ENVCD OPERON REPRESSOR-RELATED"/>
    <property type="match status" value="1"/>
</dbReference>
<dbReference type="InterPro" id="IPR054422">
    <property type="entry name" value="TetR-like_HI_0893_C"/>
</dbReference>
<dbReference type="InterPro" id="IPR009057">
    <property type="entry name" value="Homeodomain-like_sf"/>
</dbReference>
<dbReference type="SUPFAM" id="SSF46689">
    <property type="entry name" value="Homeodomain-like"/>
    <property type="match status" value="1"/>
</dbReference>
<feature type="DNA-binding region" description="H-T-H motif" evidence="2">
    <location>
        <begin position="30"/>
        <end position="49"/>
    </location>
</feature>
<dbReference type="Gene3D" id="1.10.357.10">
    <property type="entry name" value="Tetracycline Repressor, domain 2"/>
    <property type="match status" value="1"/>
</dbReference>
<evidence type="ECO:0000256" key="1">
    <source>
        <dbReference type="ARBA" id="ARBA00023125"/>
    </source>
</evidence>
<dbReference type="EMBL" id="JAUJEB010000004">
    <property type="protein sequence ID" value="MDN5214386.1"/>
    <property type="molecule type" value="Genomic_DNA"/>
</dbReference>
<organism evidence="4 5">
    <name type="scientific">Agaribacillus aureus</name>
    <dbReference type="NCBI Taxonomy" id="3051825"/>
    <lineage>
        <taxon>Bacteria</taxon>
        <taxon>Pseudomonadati</taxon>
        <taxon>Bacteroidota</taxon>
        <taxon>Cytophagia</taxon>
        <taxon>Cytophagales</taxon>
        <taxon>Splendidivirgaceae</taxon>
        <taxon>Agaribacillus</taxon>
    </lineage>
</organism>
<feature type="domain" description="HTH tetR-type" evidence="3">
    <location>
        <begin position="7"/>
        <end position="67"/>
    </location>
</feature>
<keyword evidence="1 2" id="KW-0238">DNA-binding</keyword>
<gene>
    <name evidence="4" type="ORF">QQ020_20065</name>
</gene>
<accession>A0ABT8LDH8</accession>
<dbReference type="InterPro" id="IPR023772">
    <property type="entry name" value="DNA-bd_HTH_TetR-type_CS"/>
</dbReference>
<reference evidence="4" key="1">
    <citation type="submission" date="2023-06" db="EMBL/GenBank/DDBJ databases">
        <title>Genomic of Agaribacillus aureum.</title>
        <authorList>
            <person name="Wang G."/>
        </authorList>
    </citation>
    <scope>NUCLEOTIDE SEQUENCE</scope>
    <source>
        <strain evidence="4">BMA12</strain>
    </source>
</reference>
<dbReference type="InterPro" id="IPR001647">
    <property type="entry name" value="HTH_TetR"/>
</dbReference>
<dbReference type="InterPro" id="IPR050624">
    <property type="entry name" value="HTH-type_Tx_Regulator"/>
</dbReference>
<dbReference type="Proteomes" id="UP001172083">
    <property type="component" value="Unassembled WGS sequence"/>
</dbReference>
<dbReference type="PRINTS" id="PR00455">
    <property type="entry name" value="HTHTETR"/>
</dbReference>
<dbReference type="Pfam" id="PF00440">
    <property type="entry name" value="TetR_N"/>
    <property type="match status" value="1"/>
</dbReference>